<accession>A0A7U2HYV0</accession>
<reference evidence="2" key="1">
    <citation type="journal article" date="2021" name="BMC Genomics">
        <title>Chromosome-level genome assembly and manually-curated proteome of model necrotroph Parastagonospora nodorum Sn15 reveals a genome-wide trove of candidate effector homologs, and redundancy of virulence-related functions within an accessory chromosome.</title>
        <authorList>
            <person name="Bertazzoni S."/>
            <person name="Jones D.A.B."/>
            <person name="Phan H.T."/>
            <person name="Tan K.-C."/>
            <person name="Hane J.K."/>
        </authorList>
    </citation>
    <scope>NUCLEOTIDE SEQUENCE [LARGE SCALE GENOMIC DNA]</scope>
    <source>
        <strain evidence="2">SN15 / ATCC MYA-4574 / FGSC 10173)</strain>
    </source>
</reference>
<dbReference type="OMA" id="WEEVRWY"/>
<protein>
    <submittedName>
        <fullName evidence="1">Uncharacterized protein</fullName>
    </submittedName>
</protein>
<keyword evidence="2" id="KW-1185">Reference proteome</keyword>
<sequence length="181" mass="20525">MTCAGLTYHPLTGVVYDSKEIFDLGYFLDRIYNSPTLPSIAEHVRVLSFNLPFDTMGSSAVLNWLGARGPEPHPSRRYPGDLGVAADMCRSLLEAYGSTTDVPMRKWFQVIVRLVRSCPNIGTIEVPPEWEEVRWYDNNFPNIDLTEAGQEKRQLGDGRWRFGKDPVVLQAADEEDNFQVE</sequence>
<evidence type="ECO:0000313" key="1">
    <source>
        <dbReference type="EMBL" id="QRC93132.1"/>
    </source>
</evidence>
<name>A0A7U2HYV0_PHANO</name>
<dbReference type="EMBL" id="CP069025">
    <property type="protein sequence ID" value="QRC93132.1"/>
    <property type="molecule type" value="Genomic_DNA"/>
</dbReference>
<gene>
    <name evidence="1" type="ORF">JI435_428910</name>
</gene>
<dbReference type="AlphaFoldDB" id="A0A7U2HYV0"/>
<organism evidence="1 2">
    <name type="scientific">Phaeosphaeria nodorum (strain SN15 / ATCC MYA-4574 / FGSC 10173)</name>
    <name type="common">Glume blotch fungus</name>
    <name type="synonym">Parastagonospora nodorum</name>
    <dbReference type="NCBI Taxonomy" id="321614"/>
    <lineage>
        <taxon>Eukaryota</taxon>
        <taxon>Fungi</taxon>
        <taxon>Dikarya</taxon>
        <taxon>Ascomycota</taxon>
        <taxon>Pezizomycotina</taxon>
        <taxon>Dothideomycetes</taxon>
        <taxon>Pleosporomycetidae</taxon>
        <taxon>Pleosporales</taxon>
        <taxon>Pleosporineae</taxon>
        <taxon>Phaeosphaeriaceae</taxon>
        <taxon>Parastagonospora</taxon>
    </lineage>
</organism>
<dbReference type="OrthoDB" id="10402445at2759"/>
<evidence type="ECO:0000313" key="2">
    <source>
        <dbReference type="Proteomes" id="UP000663193"/>
    </source>
</evidence>
<dbReference type="VEuPathDB" id="FungiDB:JI435_428910"/>
<dbReference type="Proteomes" id="UP000663193">
    <property type="component" value="Chromosome 3"/>
</dbReference>
<proteinExistence type="predicted"/>